<dbReference type="SUPFAM" id="SSF57903">
    <property type="entry name" value="FYVE/PHD zinc finger"/>
    <property type="match status" value="1"/>
</dbReference>
<protein>
    <recommendedName>
        <fullName evidence="6">PHD-type domain-containing protein</fullName>
    </recommendedName>
</protein>
<gene>
    <name evidence="7" type="ORF">CAUJ_LOCUS15618</name>
</gene>
<comment type="caution">
    <text evidence="7">The sequence shown here is derived from an EMBL/GenBank/DDBJ whole genome shotgun (WGS) entry which is preliminary data.</text>
</comment>
<feature type="compositionally biased region" description="Basic and acidic residues" evidence="5">
    <location>
        <begin position="346"/>
        <end position="359"/>
    </location>
</feature>
<reference evidence="7" key="1">
    <citation type="submission" date="2020-10" db="EMBL/GenBank/DDBJ databases">
        <authorList>
            <person name="Kikuchi T."/>
        </authorList>
    </citation>
    <scope>NUCLEOTIDE SEQUENCE</scope>
    <source>
        <strain evidence="7">NKZ352</strain>
    </source>
</reference>
<dbReference type="PROSITE" id="PS50016">
    <property type="entry name" value="ZF_PHD_2"/>
    <property type="match status" value="1"/>
</dbReference>
<evidence type="ECO:0000256" key="1">
    <source>
        <dbReference type="ARBA" id="ARBA00022723"/>
    </source>
</evidence>
<feature type="compositionally biased region" description="Acidic residues" evidence="5">
    <location>
        <begin position="176"/>
        <end position="185"/>
    </location>
</feature>
<name>A0A8S1HV69_9PELO</name>
<feature type="compositionally biased region" description="Low complexity" evidence="5">
    <location>
        <begin position="193"/>
        <end position="203"/>
    </location>
</feature>
<keyword evidence="8" id="KW-1185">Reference proteome</keyword>
<accession>A0A8S1HV69</accession>
<feature type="region of interest" description="Disordered" evidence="5">
    <location>
        <begin position="235"/>
        <end position="258"/>
    </location>
</feature>
<dbReference type="GO" id="GO:0008270">
    <property type="term" value="F:zinc ion binding"/>
    <property type="evidence" value="ECO:0007669"/>
    <property type="project" value="UniProtKB-KW"/>
</dbReference>
<dbReference type="InterPro" id="IPR019787">
    <property type="entry name" value="Znf_PHD-finger"/>
</dbReference>
<keyword evidence="2 4" id="KW-0863">Zinc-finger</keyword>
<keyword evidence="1" id="KW-0479">Metal-binding</keyword>
<dbReference type="EMBL" id="CAJGYM010000197">
    <property type="protein sequence ID" value="CAD6199718.1"/>
    <property type="molecule type" value="Genomic_DNA"/>
</dbReference>
<dbReference type="OrthoDB" id="275876at2759"/>
<feature type="domain" description="PHD-type" evidence="6">
    <location>
        <begin position="250"/>
        <end position="306"/>
    </location>
</feature>
<dbReference type="InterPro" id="IPR011011">
    <property type="entry name" value="Znf_FYVE_PHD"/>
</dbReference>
<dbReference type="AlphaFoldDB" id="A0A8S1HV69"/>
<dbReference type="PROSITE" id="PS01359">
    <property type="entry name" value="ZF_PHD_1"/>
    <property type="match status" value="1"/>
</dbReference>
<sequence length="373" mass="40753">MGILNFMLISATNGIGGYSVLMIDDIDEVNGGLAEAMKELPWLTVMPVQGLNCFSLLKILQQLHRAGAANKKFRYMDYKDKILNEARAEDDPYMPPMSVPGEGSLMLSPATASTSSSSNISVISTSSGSIISVSGGGIGPMPVPVEKVRKKSRRPMRATNSRRIVEAAYAKTDVAPEDLWMEPEDLDRGSGGSASKSSNSPYGPNSKRITGTQRIQAPPMTVKRKIIEMPIEAPKQKQAPIIDDSKDEPEKPCKACAGQSSTSTNAILTCDGCSDAYHMKCHQPPITSDQANDLRFIFLCSECNGNPRSKPSSRSQSPKPKIEKEEKMKEKKANKTSKATLSATFEEYKEEKRTDERDAGQTLTQPFYFSLIV</sequence>
<dbReference type="InterPro" id="IPR001965">
    <property type="entry name" value="Znf_PHD"/>
</dbReference>
<dbReference type="SMART" id="SM00249">
    <property type="entry name" value="PHD"/>
    <property type="match status" value="1"/>
</dbReference>
<feature type="region of interest" description="Disordered" evidence="5">
    <location>
        <begin position="176"/>
        <end position="220"/>
    </location>
</feature>
<dbReference type="InterPro" id="IPR013083">
    <property type="entry name" value="Znf_RING/FYVE/PHD"/>
</dbReference>
<keyword evidence="3" id="KW-0862">Zinc</keyword>
<evidence type="ECO:0000313" key="8">
    <source>
        <dbReference type="Proteomes" id="UP000835052"/>
    </source>
</evidence>
<dbReference type="Proteomes" id="UP000835052">
    <property type="component" value="Unassembled WGS sequence"/>
</dbReference>
<evidence type="ECO:0000256" key="2">
    <source>
        <dbReference type="ARBA" id="ARBA00022771"/>
    </source>
</evidence>
<dbReference type="Pfam" id="PF00628">
    <property type="entry name" value="PHD"/>
    <property type="match status" value="1"/>
</dbReference>
<evidence type="ECO:0000313" key="7">
    <source>
        <dbReference type="EMBL" id="CAD6199718.1"/>
    </source>
</evidence>
<evidence type="ECO:0000256" key="3">
    <source>
        <dbReference type="ARBA" id="ARBA00022833"/>
    </source>
</evidence>
<proteinExistence type="predicted"/>
<feature type="compositionally biased region" description="Low complexity" evidence="5">
    <location>
        <begin position="307"/>
        <end position="319"/>
    </location>
</feature>
<evidence type="ECO:0000256" key="4">
    <source>
        <dbReference type="PROSITE-ProRule" id="PRU00146"/>
    </source>
</evidence>
<evidence type="ECO:0000259" key="6">
    <source>
        <dbReference type="PROSITE" id="PS50016"/>
    </source>
</evidence>
<organism evidence="7 8">
    <name type="scientific">Caenorhabditis auriculariae</name>
    <dbReference type="NCBI Taxonomy" id="2777116"/>
    <lineage>
        <taxon>Eukaryota</taxon>
        <taxon>Metazoa</taxon>
        <taxon>Ecdysozoa</taxon>
        <taxon>Nematoda</taxon>
        <taxon>Chromadorea</taxon>
        <taxon>Rhabditida</taxon>
        <taxon>Rhabditina</taxon>
        <taxon>Rhabditomorpha</taxon>
        <taxon>Rhabditoidea</taxon>
        <taxon>Rhabditidae</taxon>
        <taxon>Peloderinae</taxon>
        <taxon>Caenorhabditis</taxon>
    </lineage>
</organism>
<feature type="region of interest" description="Disordered" evidence="5">
    <location>
        <begin position="306"/>
        <end position="360"/>
    </location>
</feature>
<evidence type="ECO:0000256" key="5">
    <source>
        <dbReference type="SAM" id="MobiDB-lite"/>
    </source>
</evidence>
<dbReference type="Gene3D" id="3.30.40.10">
    <property type="entry name" value="Zinc/RING finger domain, C3HC4 (zinc finger)"/>
    <property type="match status" value="1"/>
</dbReference>
<feature type="compositionally biased region" description="Basic and acidic residues" evidence="5">
    <location>
        <begin position="320"/>
        <end position="333"/>
    </location>
</feature>
<dbReference type="InterPro" id="IPR019786">
    <property type="entry name" value="Zinc_finger_PHD-type_CS"/>
</dbReference>